<keyword evidence="3" id="KW-1185">Reference proteome</keyword>
<name>A0A4W5JTS6_9TELE</name>
<evidence type="ECO:0000256" key="1">
    <source>
        <dbReference type="SAM" id="MobiDB-lite"/>
    </source>
</evidence>
<dbReference type="STRING" id="62062.ENSHHUP00000008358"/>
<reference evidence="2" key="3">
    <citation type="submission" date="2025-09" db="UniProtKB">
        <authorList>
            <consortium name="Ensembl"/>
        </authorList>
    </citation>
    <scope>IDENTIFICATION</scope>
</reference>
<reference evidence="2" key="2">
    <citation type="submission" date="2025-08" db="UniProtKB">
        <authorList>
            <consortium name="Ensembl"/>
        </authorList>
    </citation>
    <scope>IDENTIFICATION</scope>
</reference>
<dbReference type="InterPro" id="IPR007455">
    <property type="entry name" value="Serglycin"/>
</dbReference>
<dbReference type="AlphaFoldDB" id="A0A4W5JTS6"/>
<dbReference type="Pfam" id="PF04360">
    <property type="entry name" value="Serglycin"/>
    <property type="match status" value="1"/>
</dbReference>
<accession>A0A4W5JTS6</accession>
<evidence type="ECO:0008006" key="4">
    <source>
        <dbReference type="Google" id="ProtNLM"/>
    </source>
</evidence>
<evidence type="ECO:0000313" key="3">
    <source>
        <dbReference type="Proteomes" id="UP000314982"/>
    </source>
</evidence>
<sequence length="180" mass="19720">MGRVYGYSTVRLSVISEYSHTKVFLKSIYFRLLIIASKIMKALLNSKICLTLAVIFFLADNGHGAPTKGRYMWVNCNPDAKNANCETQRGPWMDLPGPPDRLPSFAVKDIVPEKAGSEPEEQSGEGSATGILFTEQGSGDQLGSIDVDGIDYPGFVFPPKVTMDQALPPAQELKEDHLIL</sequence>
<dbReference type="Proteomes" id="UP000314982">
    <property type="component" value="Unassembled WGS sequence"/>
</dbReference>
<organism evidence="2 3">
    <name type="scientific">Hucho hucho</name>
    <name type="common">huchen</name>
    <dbReference type="NCBI Taxonomy" id="62062"/>
    <lineage>
        <taxon>Eukaryota</taxon>
        <taxon>Metazoa</taxon>
        <taxon>Chordata</taxon>
        <taxon>Craniata</taxon>
        <taxon>Vertebrata</taxon>
        <taxon>Euteleostomi</taxon>
        <taxon>Actinopterygii</taxon>
        <taxon>Neopterygii</taxon>
        <taxon>Teleostei</taxon>
        <taxon>Protacanthopterygii</taxon>
        <taxon>Salmoniformes</taxon>
        <taxon>Salmonidae</taxon>
        <taxon>Salmoninae</taxon>
        <taxon>Hucho</taxon>
    </lineage>
</organism>
<proteinExistence type="predicted"/>
<dbReference type="GeneTree" id="ENSGT00940000178989"/>
<feature type="region of interest" description="Disordered" evidence="1">
    <location>
        <begin position="114"/>
        <end position="133"/>
    </location>
</feature>
<reference evidence="3" key="1">
    <citation type="submission" date="2018-06" db="EMBL/GenBank/DDBJ databases">
        <title>Genome assembly of Danube salmon.</title>
        <authorList>
            <person name="Macqueen D.J."/>
            <person name="Gundappa M.K."/>
        </authorList>
    </citation>
    <scope>NUCLEOTIDE SEQUENCE [LARGE SCALE GENOMIC DNA]</scope>
</reference>
<protein>
    <recommendedName>
        <fullName evidence="4">Serglycin</fullName>
    </recommendedName>
</protein>
<evidence type="ECO:0000313" key="2">
    <source>
        <dbReference type="Ensembl" id="ENSHHUP00000008358.1"/>
    </source>
</evidence>
<dbReference type="Ensembl" id="ENSHHUT00000008610.1">
    <property type="protein sequence ID" value="ENSHHUP00000008358.1"/>
    <property type="gene ID" value="ENSHHUG00000005119.1"/>
</dbReference>